<dbReference type="PANTHER" id="PTHR21600">
    <property type="entry name" value="MITOCHONDRIAL RNA PSEUDOURIDINE SYNTHASE"/>
    <property type="match status" value="1"/>
</dbReference>
<dbReference type="Gene3D" id="3.30.2350.10">
    <property type="entry name" value="Pseudouridine synthase"/>
    <property type="match status" value="1"/>
</dbReference>
<evidence type="ECO:0000313" key="3">
    <source>
        <dbReference type="EMBL" id="SFZ75820.1"/>
    </source>
</evidence>
<dbReference type="CDD" id="cd02869">
    <property type="entry name" value="PseudoU_synth_RluA_like"/>
    <property type="match status" value="1"/>
</dbReference>
<gene>
    <name evidence="3" type="ORF">SAMN02745887_01756</name>
</gene>
<dbReference type="InterPro" id="IPR006145">
    <property type="entry name" value="PsdUridine_synth_RsuA/RluA"/>
</dbReference>
<sequence length="224" mass="24629">MLPLLFDHPRFLLIDKPAGLSFHREGAQPGVLDLLRAQLDVDNLHAVHRLDAMTSGLLLFAKGSEAASEFGRLFATRQIGKYYLAISARAPKKKQGSVSGDMQKGRNGSWRLLPSKADPAYTQFFSAGLGDGRRLFLLRPLTGRTHQLRVALKAMGSPILGDARYGGEPADRGYLHAYALHFVLDGERHAFHCPPSQGEHWLTPAAQSVLAHYAMPEALAWPAR</sequence>
<accession>A0A1K2HGA9</accession>
<dbReference type="STRING" id="1121279.SAMN02745887_01756"/>
<comment type="similarity">
    <text evidence="1">Belongs to the pseudouridine synthase RluA family.</text>
</comment>
<dbReference type="GO" id="GO:0000455">
    <property type="term" value="P:enzyme-directed rRNA pseudouridine synthesis"/>
    <property type="evidence" value="ECO:0007669"/>
    <property type="project" value="TreeGrafter"/>
</dbReference>
<dbReference type="OrthoDB" id="9785808at2"/>
<name>A0A1K2HGA9_9NEIS</name>
<dbReference type="InterPro" id="IPR006508">
    <property type="entry name" value="PsdUridine_synth_RluA-like"/>
</dbReference>
<dbReference type="GO" id="GO:0009982">
    <property type="term" value="F:pseudouridine synthase activity"/>
    <property type="evidence" value="ECO:0007669"/>
    <property type="project" value="InterPro"/>
</dbReference>
<dbReference type="Proteomes" id="UP000186513">
    <property type="component" value="Unassembled WGS sequence"/>
</dbReference>
<dbReference type="GO" id="GO:0003723">
    <property type="term" value="F:RNA binding"/>
    <property type="evidence" value="ECO:0007669"/>
    <property type="project" value="InterPro"/>
</dbReference>
<dbReference type="AlphaFoldDB" id="A0A1K2HGA9"/>
<organism evidence="3 4">
    <name type="scientific">Chitinimonas taiwanensis DSM 18899</name>
    <dbReference type="NCBI Taxonomy" id="1121279"/>
    <lineage>
        <taxon>Bacteria</taxon>
        <taxon>Pseudomonadati</taxon>
        <taxon>Pseudomonadota</taxon>
        <taxon>Betaproteobacteria</taxon>
        <taxon>Neisseriales</taxon>
        <taxon>Chitinibacteraceae</taxon>
        <taxon>Chitinimonas</taxon>
    </lineage>
</organism>
<dbReference type="EMBL" id="FPKR01000006">
    <property type="protein sequence ID" value="SFZ75820.1"/>
    <property type="molecule type" value="Genomic_DNA"/>
</dbReference>
<proteinExistence type="inferred from homology"/>
<dbReference type="PROSITE" id="PS01129">
    <property type="entry name" value="PSI_RLU"/>
    <property type="match status" value="1"/>
</dbReference>
<keyword evidence="4" id="KW-1185">Reference proteome</keyword>
<dbReference type="Pfam" id="PF00849">
    <property type="entry name" value="PseudoU_synth_2"/>
    <property type="match status" value="1"/>
</dbReference>
<dbReference type="PANTHER" id="PTHR21600:SF87">
    <property type="entry name" value="RNA PSEUDOURIDYLATE SYNTHASE DOMAIN-CONTAINING PROTEIN 1"/>
    <property type="match status" value="1"/>
</dbReference>
<dbReference type="InterPro" id="IPR006224">
    <property type="entry name" value="PsdUridine_synth_RluA-like_CS"/>
</dbReference>
<evidence type="ECO:0000259" key="2">
    <source>
        <dbReference type="Pfam" id="PF00849"/>
    </source>
</evidence>
<evidence type="ECO:0000256" key="1">
    <source>
        <dbReference type="ARBA" id="ARBA00010876"/>
    </source>
</evidence>
<dbReference type="InterPro" id="IPR020103">
    <property type="entry name" value="PsdUridine_synth_cat_dom_sf"/>
</dbReference>
<evidence type="ECO:0000313" key="4">
    <source>
        <dbReference type="Proteomes" id="UP000186513"/>
    </source>
</evidence>
<protein>
    <submittedName>
        <fullName evidence="3">tRNA pseudouridine32 synthase / 23S rRNA pseudouridine746 synthase</fullName>
    </submittedName>
</protein>
<dbReference type="RefSeq" id="WP_072428275.1">
    <property type="nucleotide sequence ID" value="NZ_FPKR01000006.1"/>
</dbReference>
<dbReference type="SUPFAM" id="SSF55120">
    <property type="entry name" value="Pseudouridine synthase"/>
    <property type="match status" value="1"/>
</dbReference>
<reference evidence="3 4" key="1">
    <citation type="submission" date="2016-11" db="EMBL/GenBank/DDBJ databases">
        <authorList>
            <person name="Jaros S."/>
            <person name="Januszkiewicz K."/>
            <person name="Wedrychowicz H."/>
        </authorList>
    </citation>
    <scope>NUCLEOTIDE SEQUENCE [LARGE SCALE GENOMIC DNA]</scope>
    <source>
        <strain evidence="3 4">DSM 18899</strain>
    </source>
</reference>
<dbReference type="NCBIfam" id="TIGR01621">
    <property type="entry name" value="RluA-like"/>
    <property type="match status" value="1"/>
</dbReference>
<feature type="domain" description="Pseudouridine synthase RsuA/RluA-like" evidence="2">
    <location>
        <begin position="11"/>
        <end position="153"/>
    </location>
</feature>
<dbReference type="GO" id="GO:0140098">
    <property type="term" value="F:catalytic activity, acting on RNA"/>
    <property type="evidence" value="ECO:0007669"/>
    <property type="project" value="UniProtKB-ARBA"/>
</dbReference>
<dbReference type="InterPro" id="IPR050188">
    <property type="entry name" value="RluA_PseudoU_synthase"/>
</dbReference>